<dbReference type="InterPro" id="IPR053926">
    <property type="entry name" value="RecX_HTH_1st"/>
</dbReference>
<feature type="domain" description="RecX first three-helical" evidence="8">
    <location>
        <begin position="19"/>
        <end position="51"/>
    </location>
</feature>
<dbReference type="PANTHER" id="PTHR33602">
    <property type="entry name" value="REGULATORY PROTEIN RECX FAMILY PROTEIN"/>
    <property type="match status" value="1"/>
</dbReference>
<sequence length="154" mass="17888">MSESPSENDRKIITHAITHLLSRREHSQKELLQKLLAKGHSQALCEEQIEKFVERNIQSNLRFAESLIRSKVSKGQGELRALNALREHGVSDNDIQTAMYEVAPDWFALASQVRQKKYGANIPDDWSTKQKQSRFLQYRGFTLEQIRFAFQRES</sequence>
<evidence type="ECO:0000256" key="2">
    <source>
        <dbReference type="ARBA" id="ARBA00009695"/>
    </source>
</evidence>
<feature type="domain" description="RecX second three-helical" evidence="6">
    <location>
        <begin position="61"/>
        <end position="99"/>
    </location>
</feature>
<dbReference type="Pfam" id="PF02631">
    <property type="entry name" value="RecX_HTH2"/>
    <property type="match status" value="1"/>
</dbReference>
<evidence type="ECO:0000259" key="6">
    <source>
        <dbReference type="Pfam" id="PF02631"/>
    </source>
</evidence>
<evidence type="ECO:0000313" key="9">
    <source>
        <dbReference type="EMBL" id="MCV2883172.1"/>
    </source>
</evidence>
<evidence type="ECO:0000256" key="4">
    <source>
        <dbReference type="ARBA" id="ARBA00022490"/>
    </source>
</evidence>
<protein>
    <recommendedName>
        <fullName evidence="3 5">Regulatory protein RecX</fullName>
    </recommendedName>
</protein>
<evidence type="ECO:0000256" key="1">
    <source>
        <dbReference type="ARBA" id="ARBA00004496"/>
    </source>
</evidence>
<feature type="domain" description="RecX third three-helical" evidence="7">
    <location>
        <begin position="107"/>
        <end position="149"/>
    </location>
</feature>
<accession>A0ABT3A3I3</accession>
<evidence type="ECO:0000256" key="3">
    <source>
        <dbReference type="ARBA" id="ARBA00018111"/>
    </source>
</evidence>
<dbReference type="Gene3D" id="1.10.10.10">
    <property type="entry name" value="Winged helix-like DNA-binding domain superfamily/Winged helix DNA-binding domain"/>
    <property type="match status" value="3"/>
</dbReference>
<gene>
    <name evidence="5" type="primary">recX</name>
    <name evidence="9" type="ORF">OE749_00505</name>
</gene>
<dbReference type="Pfam" id="PF21981">
    <property type="entry name" value="RecX_HTH3"/>
    <property type="match status" value="1"/>
</dbReference>
<comment type="subcellular location">
    <subcellularLocation>
        <location evidence="1 5">Cytoplasm</location>
    </subcellularLocation>
</comment>
<dbReference type="InterPro" id="IPR053924">
    <property type="entry name" value="RecX_HTH_2nd"/>
</dbReference>
<comment type="caution">
    <text evidence="9">The sequence shown here is derived from an EMBL/GenBank/DDBJ whole genome shotgun (WGS) entry which is preliminary data.</text>
</comment>
<evidence type="ECO:0000313" key="10">
    <source>
        <dbReference type="Proteomes" id="UP001652504"/>
    </source>
</evidence>
<dbReference type="Proteomes" id="UP001652504">
    <property type="component" value="Unassembled WGS sequence"/>
</dbReference>
<dbReference type="HAMAP" id="MF_01114">
    <property type="entry name" value="RecX"/>
    <property type="match status" value="1"/>
</dbReference>
<organism evidence="9 10">
    <name type="scientific">Fluctibacter corallii</name>
    <dbReference type="NCBI Taxonomy" id="2984329"/>
    <lineage>
        <taxon>Bacteria</taxon>
        <taxon>Pseudomonadati</taxon>
        <taxon>Pseudomonadota</taxon>
        <taxon>Gammaproteobacteria</taxon>
        <taxon>Alteromonadales</taxon>
        <taxon>Alteromonadaceae</taxon>
        <taxon>Fluctibacter</taxon>
    </lineage>
</organism>
<dbReference type="Pfam" id="PF21982">
    <property type="entry name" value="RecX_HTH1"/>
    <property type="match status" value="1"/>
</dbReference>
<comment type="similarity">
    <text evidence="2 5">Belongs to the RecX family.</text>
</comment>
<dbReference type="EMBL" id="JAOWKX010000001">
    <property type="protein sequence ID" value="MCV2883172.1"/>
    <property type="molecule type" value="Genomic_DNA"/>
</dbReference>
<dbReference type="InterPro" id="IPR003783">
    <property type="entry name" value="Regulatory_RecX"/>
</dbReference>
<dbReference type="RefSeq" id="WP_263710376.1">
    <property type="nucleotide sequence ID" value="NZ_JAOWKX010000001.1"/>
</dbReference>
<evidence type="ECO:0000256" key="5">
    <source>
        <dbReference type="HAMAP-Rule" id="MF_01114"/>
    </source>
</evidence>
<name>A0ABT3A3I3_9ALTE</name>
<evidence type="ECO:0000259" key="7">
    <source>
        <dbReference type="Pfam" id="PF21981"/>
    </source>
</evidence>
<keyword evidence="10" id="KW-1185">Reference proteome</keyword>
<reference evidence="9 10" key="1">
    <citation type="submission" date="2022-10" db="EMBL/GenBank/DDBJ databases">
        <title>Aestuariibacter sp. AA17 isolated from Montipora capitata coral fragment.</title>
        <authorList>
            <person name="Emsley S.A."/>
            <person name="Pfannmuller K.M."/>
            <person name="Loughran R.M."/>
            <person name="Shlafstein M."/>
            <person name="Papke E."/>
            <person name="Saw J.H."/>
            <person name="Ushijima B."/>
            <person name="Videau P."/>
        </authorList>
    </citation>
    <scope>NUCLEOTIDE SEQUENCE [LARGE SCALE GENOMIC DNA]</scope>
    <source>
        <strain evidence="9 10">AA17</strain>
    </source>
</reference>
<dbReference type="InterPro" id="IPR036388">
    <property type="entry name" value="WH-like_DNA-bd_sf"/>
</dbReference>
<comment type="function">
    <text evidence="5">Modulates RecA activity.</text>
</comment>
<dbReference type="InterPro" id="IPR053925">
    <property type="entry name" value="RecX_HTH_3rd"/>
</dbReference>
<keyword evidence="4 5" id="KW-0963">Cytoplasm</keyword>
<proteinExistence type="inferred from homology"/>
<dbReference type="PANTHER" id="PTHR33602:SF1">
    <property type="entry name" value="REGULATORY PROTEIN RECX FAMILY PROTEIN"/>
    <property type="match status" value="1"/>
</dbReference>
<evidence type="ECO:0000259" key="8">
    <source>
        <dbReference type="Pfam" id="PF21982"/>
    </source>
</evidence>